<dbReference type="Pfam" id="PF03547">
    <property type="entry name" value="Mem_trans"/>
    <property type="match status" value="1"/>
</dbReference>
<dbReference type="GO" id="GO:0055085">
    <property type="term" value="P:transmembrane transport"/>
    <property type="evidence" value="ECO:0007669"/>
    <property type="project" value="InterPro"/>
</dbReference>
<dbReference type="EMBL" id="VHLG01000004">
    <property type="protein sequence ID" value="TPW30769.1"/>
    <property type="molecule type" value="Genomic_DNA"/>
</dbReference>
<comment type="similarity">
    <text evidence="2">Belongs to the auxin efflux carrier (TC 2.A.69) family.</text>
</comment>
<reference evidence="9 10" key="1">
    <citation type="submission" date="2019-06" db="EMBL/GenBank/DDBJ databases">
        <authorList>
            <person name="Li M."/>
        </authorList>
    </citation>
    <scope>NUCLEOTIDE SEQUENCE [LARGE SCALE GENOMIC DNA]</scope>
    <source>
        <strain evidence="9 10">BGMRC2036</strain>
    </source>
</reference>
<comment type="subcellular location">
    <subcellularLocation>
        <location evidence="1">Cell membrane</location>
        <topology evidence="1">Multi-pass membrane protein</topology>
    </subcellularLocation>
</comment>
<feature type="transmembrane region" description="Helical" evidence="8">
    <location>
        <begin position="63"/>
        <end position="84"/>
    </location>
</feature>
<accession>A0A506UDM9</accession>
<dbReference type="Proteomes" id="UP000318801">
    <property type="component" value="Unassembled WGS sequence"/>
</dbReference>
<sequence length="314" mass="33110">MQDIVNSVLPLFILILIGWAIVRINYFKADHAGMLTSFVFKIALPMLLMRTVAEANFADAKPLKIWLCYFAAIAVSWTTAALIARRFFGRDRASGVIIGLSGTFANAAFIGIPLVSHVVGSEGLIVLSLVLAIHMPVMMVTATVLVEHAKSREGGAVSAPRQIAYTVAHNLVTSPIVVGLFFGAMIHLFNIQLGGPVLTVIDMIASMAAPVALIAIGMTLTQYKVSGNVGLFSVVTFIKLMLVPALVYLFAVLLGLPPAAKAALVLTGATPAGVNSFVLANQFGTGKNVAASTITLTTALGVFTVSFWVLILGL</sequence>
<keyword evidence="5 8" id="KW-0812">Transmembrane</keyword>
<feature type="transmembrane region" description="Helical" evidence="8">
    <location>
        <begin position="125"/>
        <end position="146"/>
    </location>
</feature>
<keyword evidence="6 8" id="KW-1133">Transmembrane helix</keyword>
<dbReference type="PANTHER" id="PTHR36838:SF3">
    <property type="entry name" value="TRANSPORTER AUXIN EFFLUX CARRIER EC FAMILY"/>
    <property type="match status" value="1"/>
</dbReference>
<evidence type="ECO:0000256" key="3">
    <source>
        <dbReference type="ARBA" id="ARBA00022448"/>
    </source>
</evidence>
<evidence type="ECO:0000313" key="10">
    <source>
        <dbReference type="Proteomes" id="UP000318801"/>
    </source>
</evidence>
<gene>
    <name evidence="9" type="ORF">FJU08_08810</name>
</gene>
<protein>
    <submittedName>
        <fullName evidence="9">AEC family transporter</fullName>
    </submittedName>
</protein>
<keyword evidence="4" id="KW-1003">Cell membrane</keyword>
<feature type="transmembrane region" description="Helical" evidence="8">
    <location>
        <begin position="262"/>
        <end position="280"/>
    </location>
</feature>
<name>A0A506UDM9_9HYPH</name>
<evidence type="ECO:0000256" key="7">
    <source>
        <dbReference type="ARBA" id="ARBA00023136"/>
    </source>
</evidence>
<feature type="transmembrane region" description="Helical" evidence="8">
    <location>
        <begin position="6"/>
        <end position="26"/>
    </location>
</feature>
<dbReference type="PANTHER" id="PTHR36838">
    <property type="entry name" value="AUXIN EFFLUX CARRIER FAMILY PROTEIN"/>
    <property type="match status" value="1"/>
</dbReference>
<dbReference type="InterPro" id="IPR038770">
    <property type="entry name" value="Na+/solute_symporter_sf"/>
</dbReference>
<dbReference type="AlphaFoldDB" id="A0A506UDM9"/>
<dbReference type="RefSeq" id="WP_141148640.1">
    <property type="nucleotide sequence ID" value="NZ_VHLG01000004.1"/>
</dbReference>
<feature type="transmembrane region" description="Helical" evidence="8">
    <location>
        <begin position="96"/>
        <end position="119"/>
    </location>
</feature>
<dbReference type="Gene3D" id="1.20.1530.20">
    <property type="match status" value="1"/>
</dbReference>
<evidence type="ECO:0000256" key="4">
    <source>
        <dbReference type="ARBA" id="ARBA00022475"/>
    </source>
</evidence>
<organism evidence="9 10">
    <name type="scientific">Martelella alba</name>
    <dbReference type="NCBI Taxonomy" id="2590451"/>
    <lineage>
        <taxon>Bacteria</taxon>
        <taxon>Pseudomonadati</taxon>
        <taxon>Pseudomonadota</taxon>
        <taxon>Alphaproteobacteria</taxon>
        <taxon>Hyphomicrobiales</taxon>
        <taxon>Aurantimonadaceae</taxon>
        <taxon>Martelella</taxon>
    </lineage>
</organism>
<dbReference type="InterPro" id="IPR004776">
    <property type="entry name" value="Mem_transp_PIN-like"/>
</dbReference>
<dbReference type="OrthoDB" id="9810457at2"/>
<feature type="transmembrane region" description="Helical" evidence="8">
    <location>
        <begin position="229"/>
        <end position="256"/>
    </location>
</feature>
<evidence type="ECO:0000256" key="5">
    <source>
        <dbReference type="ARBA" id="ARBA00022692"/>
    </source>
</evidence>
<keyword evidence="3" id="KW-0813">Transport</keyword>
<keyword evidence="7 8" id="KW-0472">Membrane</keyword>
<feature type="transmembrane region" description="Helical" evidence="8">
    <location>
        <begin position="195"/>
        <end position="217"/>
    </location>
</feature>
<evidence type="ECO:0000313" key="9">
    <source>
        <dbReference type="EMBL" id="TPW30769.1"/>
    </source>
</evidence>
<proteinExistence type="inferred from homology"/>
<dbReference type="GO" id="GO:0005886">
    <property type="term" value="C:plasma membrane"/>
    <property type="evidence" value="ECO:0007669"/>
    <property type="project" value="UniProtKB-SubCell"/>
</dbReference>
<keyword evidence="10" id="KW-1185">Reference proteome</keyword>
<feature type="transmembrane region" description="Helical" evidence="8">
    <location>
        <begin position="289"/>
        <end position="311"/>
    </location>
</feature>
<evidence type="ECO:0000256" key="6">
    <source>
        <dbReference type="ARBA" id="ARBA00022989"/>
    </source>
</evidence>
<evidence type="ECO:0000256" key="8">
    <source>
        <dbReference type="SAM" id="Phobius"/>
    </source>
</evidence>
<evidence type="ECO:0000256" key="1">
    <source>
        <dbReference type="ARBA" id="ARBA00004651"/>
    </source>
</evidence>
<evidence type="ECO:0000256" key="2">
    <source>
        <dbReference type="ARBA" id="ARBA00010145"/>
    </source>
</evidence>
<feature type="transmembrane region" description="Helical" evidence="8">
    <location>
        <begin position="167"/>
        <end position="189"/>
    </location>
</feature>
<comment type="caution">
    <text evidence="9">The sequence shown here is derived from an EMBL/GenBank/DDBJ whole genome shotgun (WGS) entry which is preliminary data.</text>
</comment>